<proteinExistence type="predicted"/>
<reference evidence="4" key="1">
    <citation type="journal article" date="2016" name="Genome Biol. Evol.">
        <title>Comparative 'omics' of the Fusarium fujikuroi species complex highlights differences in genetic potential and metabolite synthesis.</title>
        <authorList>
            <person name="Niehaus E.-M."/>
            <person name="Muensterkoetter M."/>
            <person name="Proctor R.H."/>
            <person name="Brown D.W."/>
            <person name="Sharon A."/>
            <person name="Idan Y."/>
            <person name="Oren-Young L."/>
            <person name="Sieber C.M."/>
            <person name="Novak O."/>
            <person name="Pencik A."/>
            <person name="Tarkowska D."/>
            <person name="Hromadova K."/>
            <person name="Freeman S."/>
            <person name="Maymon M."/>
            <person name="Elazar M."/>
            <person name="Youssef S.A."/>
            <person name="El-Shabrawy E.S.M."/>
            <person name="Shalaby A.B.A."/>
            <person name="Houterman P."/>
            <person name="Brock N.L."/>
            <person name="Burkhardt I."/>
            <person name="Tsavkelova E.A."/>
            <person name="Dickschat J.S."/>
            <person name="Galuszka P."/>
            <person name="Gueldener U."/>
            <person name="Tudzynski B."/>
        </authorList>
    </citation>
    <scope>NUCLEOTIDE SEQUENCE [LARGE SCALE GENOMIC DNA]</scope>
    <source>
        <strain evidence="4">ET1</strain>
    </source>
</reference>
<feature type="region of interest" description="Disordered" evidence="1">
    <location>
        <begin position="51"/>
        <end position="102"/>
    </location>
</feature>
<evidence type="ECO:0000256" key="2">
    <source>
        <dbReference type="SAM" id="SignalP"/>
    </source>
</evidence>
<dbReference type="VEuPathDB" id="FungiDB:FPRO_10559"/>
<accession>A0A1L7VMQ1</accession>
<dbReference type="GeneID" id="42055429"/>
<dbReference type="RefSeq" id="XP_031081562.1">
    <property type="nucleotide sequence ID" value="XM_031231535.1"/>
</dbReference>
<sequence length="102" mass="11482">MSVFSTLSLAVRFLLAMSQTTQNATFKSRLISFFHRGCRWARPGLLGWPVSHPSRLTSHPPEPLPIPPPREEKRDNTHLIHGSLTWSLPPKSASRRTSTPSK</sequence>
<evidence type="ECO:0000313" key="4">
    <source>
        <dbReference type="Proteomes" id="UP000183971"/>
    </source>
</evidence>
<dbReference type="EMBL" id="FJOF01000005">
    <property type="protein sequence ID" value="CZR40970.1"/>
    <property type="molecule type" value="Genomic_DNA"/>
</dbReference>
<name>A0A1L7VMQ1_FUSPR</name>
<evidence type="ECO:0000313" key="3">
    <source>
        <dbReference type="EMBL" id="CZR40970.1"/>
    </source>
</evidence>
<protein>
    <recommendedName>
        <fullName evidence="5">Secreted protein</fullName>
    </recommendedName>
</protein>
<comment type="caution">
    <text evidence="3">The sequence shown here is derived from an EMBL/GenBank/DDBJ whole genome shotgun (WGS) entry which is preliminary data.</text>
</comment>
<evidence type="ECO:0000256" key="1">
    <source>
        <dbReference type="SAM" id="MobiDB-lite"/>
    </source>
</evidence>
<feature type="chain" id="PRO_5013132119" description="Secreted protein" evidence="2">
    <location>
        <begin position="17"/>
        <end position="102"/>
    </location>
</feature>
<dbReference type="AlphaFoldDB" id="A0A1L7VMQ1"/>
<evidence type="ECO:0008006" key="5">
    <source>
        <dbReference type="Google" id="ProtNLM"/>
    </source>
</evidence>
<keyword evidence="4" id="KW-1185">Reference proteome</keyword>
<keyword evidence="2" id="KW-0732">Signal</keyword>
<feature type="compositionally biased region" description="Basic and acidic residues" evidence="1">
    <location>
        <begin position="69"/>
        <end position="78"/>
    </location>
</feature>
<dbReference type="Proteomes" id="UP000183971">
    <property type="component" value="Unassembled WGS sequence"/>
</dbReference>
<feature type="signal peptide" evidence="2">
    <location>
        <begin position="1"/>
        <end position="16"/>
    </location>
</feature>
<gene>
    <name evidence="3" type="ORF">FPRO_10559</name>
</gene>
<organism evidence="3 4">
    <name type="scientific">Fusarium proliferatum (strain ET1)</name>
    <name type="common">Orchid endophyte fungus</name>
    <dbReference type="NCBI Taxonomy" id="1227346"/>
    <lineage>
        <taxon>Eukaryota</taxon>
        <taxon>Fungi</taxon>
        <taxon>Dikarya</taxon>
        <taxon>Ascomycota</taxon>
        <taxon>Pezizomycotina</taxon>
        <taxon>Sordariomycetes</taxon>
        <taxon>Hypocreomycetidae</taxon>
        <taxon>Hypocreales</taxon>
        <taxon>Nectriaceae</taxon>
        <taxon>Fusarium</taxon>
        <taxon>Fusarium fujikuroi species complex</taxon>
    </lineage>
</organism>